<reference evidence="2 3" key="1">
    <citation type="submission" date="2013-12" db="EMBL/GenBank/DDBJ databases">
        <authorList>
            <consortium name="DOE Joint Genome Institute"/>
            <person name="Eisen J."/>
            <person name="Huntemann M."/>
            <person name="Han J."/>
            <person name="Chen A."/>
            <person name="Kyrpides N."/>
            <person name="Mavromatis K."/>
            <person name="Markowitz V."/>
            <person name="Palaniappan K."/>
            <person name="Ivanova N."/>
            <person name="Schaumberg A."/>
            <person name="Pati A."/>
            <person name="Liolios K."/>
            <person name="Nordberg H.P."/>
            <person name="Cantor M.N."/>
            <person name="Hua S.X."/>
            <person name="Woyke T."/>
        </authorList>
    </citation>
    <scope>NUCLEOTIDE SEQUENCE [LARGE SCALE GENOMIC DNA]</scope>
    <source>
        <strain evidence="2 3">DSM 23557</strain>
    </source>
</reference>
<evidence type="ECO:0000313" key="3">
    <source>
        <dbReference type="Proteomes" id="UP000018914"/>
    </source>
</evidence>
<dbReference type="KEGG" id="trd:THERU_05760"/>
<gene>
    <name evidence="2" type="ORF">THERU_05760</name>
</gene>
<keyword evidence="1" id="KW-1133">Transmembrane helix</keyword>
<proteinExistence type="predicted"/>
<sequence length="304" mass="34124">MRRKGITLVELLVVIAIVALSAGGIFFAYRSLVRETIRQSLLAKNEQDVEVLLTSLRKDLQGIGFGVPVNRLKVDTPACNGLTAFAVSDYVLGIALDCTSRSENDELYFLNLATRSFRNSGCWWVRDGSGNITTEGRRWTFENCPSSPPTGENLLCLDMASKATTNCNSPNTLIFTMGDRNGIQEFAVRYFLNNTNLPKECAPETFNLLKQVNPDTVAQPIASCVAVFRVRYFDGQGYDTTIGDINNLRAVRLCLLMQVGGRMDTQMDPPNGFEQCGNITINPEWRWYRWKLVEEDIPLRNTKR</sequence>
<dbReference type="AlphaFoldDB" id="W0DJ17"/>
<evidence type="ECO:0008006" key="4">
    <source>
        <dbReference type="Google" id="ProtNLM"/>
    </source>
</evidence>
<feature type="transmembrane region" description="Helical" evidence="1">
    <location>
        <begin position="7"/>
        <end position="29"/>
    </location>
</feature>
<dbReference type="eggNOG" id="COG4970">
    <property type="taxonomic scope" value="Bacteria"/>
</dbReference>
<protein>
    <recommendedName>
        <fullName evidence="4">Prepilin-type N-terminal cleavage/methylation domain-containing protein</fullName>
    </recommendedName>
</protein>
<organism evidence="3">
    <name type="scientific">Thermocrinis ruber</name>
    <dbReference type="NCBI Taxonomy" id="75906"/>
    <lineage>
        <taxon>Bacteria</taxon>
        <taxon>Pseudomonadati</taxon>
        <taxon>Aquificota</taxon>
        <taxon>Aquificia</taxon>
        <taxon>Aquificales</taxon>
        <taxon>Aquificaceae</taxon>
        <taxon>Thermocrinis</taxon>
    </lineage>
</organism>
<dbReference type="EMBL" id="CP007028">
    <property type="protein sequence ID" value="AHE96875.1"/>
    <property type="molecule type" value="Genomic_DNA"/>
</dbReference>
<evidence type="ECO:0000313" key="2">
    <source>
        <dbReference type="EMBL" id="AHE96875.1"/>
    </source>
</evidence>
<dbReference type="Pfam" id="PF07963">
    <property type="entry name" value="N_methyl"/>
    <property type="match status" value="1"/>
</dbReference>
<dbReference type="Proteomes" id="UP000018914">
    <property type="component" value="Chromosome"/>
</dbReference>
<keyword evidence="3" id="KW-1185">Reference proteome</keyword>
<keyword evidence="1" id="KW-0812">Transmembrane</keyword>
<dbReference type="PROSITE" id="PS00409">
    <property type="entry name" value="PROKAR_NTER_METHYL"/>
    <property type="match status" value="1"/>
</dbReference>
<dbReference type="InterPro" id="IPR045584">
    <property type="entry name" value="Pilin-like"/>
</dbReference>
<dbReference type="STRING" id="75906.THERU_05760"/>
<keyword evidence="1" id="KW-0472">Membrane</keyword>
<dbReference type="HOGENOM" id="CLU_942588_0_0_0"/>
<evidence type="ECO:0000256" key="1">
    <source>
        <dbReference type="SAM" id="Phobius"/>
    </source>
</evidence>
<dbReference type="InterPro" id="IPR012902">
    <property type="entry name" value="N_methyl_site"/>
</dbReference>
<dbReference type="NCBIfam" id="TIGR02532">
    <property type="entry name" value="IV_pilin_GFxxxE"/>
    <property type="match status" value="1"/>
</dbReference>
<dbReference type="RefSeq" id="WP_025306299.1">
    <property type="nucleotide sequence ID" value="NZ_CP007028.1"/>
</dbReference>
<accession>W0DJ17</accession>
<dbReference type="SUPFAM" id="SSF54523">
    <property type="entry name" value="Pili subunits"/>
    <property type="match status" value="1"/>
</dbReference>
<name>W0DJ17_9AQUI</name>
<dbReference type="OrthoDB" id="11156at2"/>